<comment type="subcellular location">
    <subcellularLocation>
        <location evidence="1">Membrane</location>
        <topology evidence="1">Multi-pass membrane protein</topology>
    </subcellularLocation>
</comment>
<dbReference type="EMBL" id="JAKOGI010000079">
    <property type="protein sequence ID" value="KAJ8445219.1"/>
    <property type="molecule type" value="Genomic_DNA"/>
</dbReference>
<evidence type="ECO:0000313" key="14">
    <source>
        <dbReference type="Proteomes" id="UP001153076"/>
    </source>
</evidence>
<feature type="transmembrane region" description="Helical" evidence="10">
    <location>
        <begin position="363"/>
        <end position="384"/>
    </location>
</feature>
<feature type="compositionally biased region" description="Basic and acidic residues" evidence="9">
    <location>
        <begin position="506"/>
        <end position="516"/>
    </location>
</feature>
<evidence type="ECO:0000256" key="8">
    <source>
        <dbReference type="ARBA" id="ARBA00023136"/>
    </source>
</evidence>
<dbReference type="Gene3D" id="3.40.50.300">
    <property type="entry name" value="P-loop containing nucleotide triphosphate hydrolases"/>
    <property type="match status" value="1"/>
</dbReference>
<keyword evidence="14" id="KW-1185">Reference proteome</keyword>
<dbReference type="SUPFAM" id="SSF52540">
    <property type="entry name" value="P-loop containing nucleoside triphosphate hydrolases"/>
    <property type="match status" value="1"/>
</dbReference>
<feature type="transmembrane region" description="Helical" evidence="10">
    <location>
        <begin position="1044"/>
        <end position="1065"/>
    </location>
</feature>
<feature type="signal peptide" evidence="11">
    <location>
        <begin position="1"/>
        <end position="33"/>
    </location>
</feature>
<evidence type="ECO:0000313" key="13">
    <source>
        <dbReference type="EMBL" id="KAJ8445219.1"/>
    </source>
</evidence>
<dbReference type="PANTHER" id="PTHR48041">
    <property type="entry name" value="ABC TRANSPORTER G FAMILY MEMBER 28"/>
    <property type="match status" value="1"/>
</dbReference>
<dbReference type="InterPro" id="IPR017871">
    <property type="entry name" value="ABC_transporter-like_CS"/>
</dbReference>
<feature type="region of interest" description="Disordered" evidence="9">
    <location>
        <begin position="494"/>
        <end position="520"/>
    </location>
</feature>
<dbReference type="Pfam" id="PF00005">
    <property type="entry name" value="ABC_tran"/>
    <property type="match status" value="1"/>
</dbReference>
<evidence type="ECO:0000259" key="12">
    <source>
        <dbReference type="PROSITE" id="PS50893"/>
    </source>
</evidence>
<dbReference type="InterPro" id="IPR050352">
    <property type="entry name" value="ABCG_transporters"/>
</dbReference>
<evidence type="ECO:0000256" key="5">
    <source>
        <dbReference type="ARBA" id="ARBA00022741"/>
    </source>
</evidence>
<accession>A0A9Q1KKK1</accession>
<dbReference type="PROSITE" id="PS50893">
    <property type="entry name" value="ABC_TRANSPORTER_2"/>
    <property type="match status" value="1"/>
</dbReference>
<dbReference type="CDD" id="cd03213">
    <property type="entry name" value="ABCG_EPDR"/>
    <property type="match status" value="1"/>
</dbReference>
<evidence type="ECO:0000256" key="10">
    <source>
        <dbReference type="SAM" id="Phobius"/>
    </source>
</evidence>
<evidence type="ECO:0000256" key="4">
    <source>
        <dbReference type="ARBA" id="ARBA00022692"/>
    </source>
</evidence>
<evidence type="ECO:0000256" key="6">
    <source>
        <dbReference type="ARBA" id="ARBA00022840"/>
    </source>
</evidence>
<feature type="chain" id="PRO_5040293207" description="ABC transporter domain-containing protein" evidence="11">
    <location>
        <begin position="34"/>
        <end position="1167"/>
    </location>
</feature>
<dbReference type="Pfam" id="PF19055">
    <property type="entry name" value="ABC2_membrane_7"/>
    <property type="match status" value="1"/>
</dbReference>
<comment type="similarity">
    <text evidence="2">Belongs to the ABC transporter superfamily. ABCG family. Eye pigment precursor importer (TC 3.A.1.204) subfamily.</text>
</comment>
<proteinExistence type="inferred from homology"/>
<comment type="caution">
    <text evidence="13">The sequence shown here is derived from an EMBL/GenBank/DDBJ whole genome shotgun (WGS) entry which is preliminary data.</text>
</comment>
<dbReference type="GO" id="GO:0005524">
    <property type="term" value="F:ATP binding"/>
    <property type="evidence" value="ECO:0007669"/>
    <property type="project" value="UniProtKB-KW"/>
</dbReference>
<gene>
    <name evidence="13" type="ORF">Cgig2_024425</name>
</gene>
<feature type="domain" description="ABC transporter" evidence="12">
    <location>
        <begin position="574"/>
        <end position="816"/>
    </location>
</feature>
<protein>
    <recommendedName>
        <fullName evidence="12">ABC transporter domain-containing protein</fullName>
    </recommendedName>
</protein>
<keyword evidence="8 10" id="KW-0472">Membrane</keyword>
<evidence type="ECO:0000256" key="2">
    <source>
        <dbReference type="ARBA" id="ARBA00005814"/>
    </source>
</evidence>
<dbReference type="PROSITE" id="PS00211">
    <property type="entry name" value="ABC_TRANSPORTER_1"/>
    <property type="match status" value="1"/>
</dbReference>
<evidence type="ECO:0000256" key="9">
    <source>
        <dbReference type="SAM" id="MobiDB-lite"/>
    </source>
</evidence>
<keyword evidence="7 10" id="KW-1133">Transmembrane helix</keyword>
<dbReference type="PANTHER" id="PTHR48041:SF1">
    <property type="entry name" value="ABC TRANSPORTER G FAMILY MEMBER 24"/>
    <property type="match status" value="1"/>
</dbReference>
<keyword evidence="6" id="KW-0067">ATP-binding</keyword>
<feature type="transmembrane region" description="Helical" evidence="10">
    <location>
        <begin position="1142"/>
        <end position="1165"/>
    </location>
</feature>
<dbReference type="AlphaFoldDB" id="A0A9Q1KKK1"/>
<keyword evidence="3" id="KW-0813">Transport</keyword>
<keyword evidence="5" id="KW-0547">Nucleotide-binding</keyword>
<evidence type="ECO:0000256" key="7">
    <source>
        <dbReference type="ARBA" id="ARBA00022989"/>
    </source>
</evidence>
<dbReference type="SMART" id="SM00382">
    <property type="entry name" value="AAA"/>
    <property type="match status" value="1"/>
</dbReference>
<sequence>MAAAKRLQPVAAAAMVAAMVVVLRSALMAEAQADLKNNGAAVLNQLDSGQFTQSGVADVVNAFASDLQARAHFCFLDGDTDWNRAFSYQNWSFLAECMKAQGDLPSRLCTAAEIKVYLDSLSGSSYIGQTRNCNITSWISGCEPGWACSTGPDEDLRVGDEEIPARTLNCQACCKGFFCPQGLTCMIPIVTAKHHAVTADANLGSDPAKTSSFLPSLSDIIETIPFSLPRMTVSSSLACLHVYLWQLALWVHTVRWQHLMKQLAYANHFPRYLYGLPPGGNHTCGGANIWADLGRSDKVFCPAGSYCPTTTEKIPCNSGYYCRTGSTSETRCSRLISCDANTASQNIRTYGIMLINKLCGANIFPLLMMQVALVALLLIIYNFSDQILAIRERRRARYRERAAKSVQRKERVRARWKSATDAALKNAAKLHANLSRKFSQRKDAQELRILDEIDATVDDNLLSTCDPIDFDDYQPSSIGLKGDLRGSMGPEIVPGPIDGPHSHGRSSLEIERENTKKKISKTNGVNTDSQIFRYAYAQIEKERFLERKYENLTFSGVVSMATGDEIRKRPFVEVAFKDLTLMLKGKKRCILKSLTGKIMPGRIAAVMGPSGAGKTTFLSALAGKARGCTQGGLILINQKPESIHSYKKIIGFVPQDDIVHGNLTVEENLWFSARCRLPAGMPRADKVLVVERVIVNLGLQEVRDSLVGTVEKRGISGGQRKRVNVGLEMVMEPSLLFLDEPTSGLDSSSSRLLLRALKHEALAGVNICMVVHQPSYSLFRMFDDLILLAKGGLMVYHGSVREVEGYFGGLGINVPEHVNPPDYYIDILEGLVEPDLSSGINFKDLPLRWMLHNQYTVPEDMQSRAVGLIHSQISTSESIDSTGDVQSFAGELWQDIRCNVEQQRDRMLHNFLRRKDLSNRRTPGVVLQYKYFLGRIAKQRLREAKLQATDYLILLIAGACLGAISKISDSNFGASALLCQIAALRSFSLDKLQYLRESASGISSVAHFLAKDSIDHFNTLIKPAVYLSMFYFLTNPRSTFIDHYILLVCLVYCVTGIGYVFAIFFQPGSAQLFSVLFPVCFTLIATKAVENDGLKIIAQLTYPKWALEALVIANAKRYYGVWLINRCGVLKKMGYDLHAWKTCILVLIMFGVASRVIAFIGIMVYDM</sequence>
<dbReference type="GO" id="GO:0016887">
    <property type="term" value="F:ATP hydrolysis activity"/>
    <property type="evidence" value="ECO:0007669"/>
    <property type="project" value="InterPro"/>
</dbReference>
<name>A0A9Q1KKK1_9CARY</name>
<dbReference type="GO" id="GO:0016020">
    <property type="term" value="C:membrane"/>
    <property type="evidence" value="ECO:0007669"/>
    <property type="project" value="UniProtKB-SubCell"/>
</dbReference>
<dbReference type="InterPro" id="IPR003593">
    <property type="entry name" value="AAA+_ATPase"/>
</dbReference>
<dbReference type="Proteomes" id="UP001153076">
    <property type="component" value="Unassembled WGS sequence"/>
</dbReference>
<evidence type="ECO:0000256" key="11">
    <source>
        <dbReference type="SAM" id="SignalP"/>
    </source>
</evidence>
<reference evidence="13" key="1">
    <citation type="submission" date="2022-04" db="EMBL/GenBank/DDBJ databases">
        <title>Carnegiea gigantea Genome sequencing and assembly v2.</title>
        <authorList>
            <person name="Copetti D."/>
            <person name="Sanderson M.J."/>
            <person name="Burquez A."/>
            <person name="Wojciechowski M.F."/>
        </authorList>
    </citation>
    <scope>NUCLEOTIDE SEQUENCE</scope>
    <source>
        <strain evidence="13">SGP5-SGP5p</strain>
        <tissue evidence="13">Aerial part</tissue>
    </source>
</reference>
<dbReference type="InterPro" id="IPR027417">
    <property type="entry name" value="P-loop_NTPase"/>
</dbReference>
<dbReference type="FunFam" id="3.40.50.300:FF:000367">
    <property type="entry name" value="ABC transporter G family member 24"/>
    <property type="match status" value="1"/>
</dbReference>
<evidence type="ECO:0000256" key="3">
    <source>
        <dbReference type="ARBA" id="ARBA00022448"/>
    </source>
</evidence>
<dbReference type="OrthoDB" id="66620at2759"/>
<evidence type="ECO:0000256" key="1">
    <source>
        <dbReference type="ARBA" id="ARBA00004141"/>
    </source>
</evidence>
<dbReference type="InterPro" id="IPR003439">
    <property type="entry name" value="ABC_transporter-like_ATP-bd"/>
</dbReference>
<keyword evidence="11" id="KW-0732">Signal</keyword>
<dbReference type="InterPro" id="IPR043926">
    <property type="entry name" value="ABCG_dom"/>
</dbReference>
<dbReference type="GO" id="GO:0140359">
    <property type="term" value="F:ABC-type transporter activity"/>
    <property type="evidence" value="ECO:0007669"/>
    <property type="project" value="InterPro"/>
</dbReference>
<keyword evidence="4 10" id="KW-0812">Transmembrane</keyword>
<organism evidence="13 14">
    <name type="scientific">Carnegiea gigantea</name>
    <dbReference type="NCBI Taxonomy" id="171969"/>
    <lineage>
        <taxon>Eukaryota</taxon>
        <taxon>Viridiplantae</taxon>
        <taxon>Streptophyta</taxon>
        <taxon>Embryophyta</taxon>
        <taxon>Tracheophyta</taxon>
        <taxon>Spermatophyta</taxon>
        <taxon>Magnoliopsida</taxon>
        <taxon>eudicotyledons</taxon>
        <taxon>Gunneridae</taxon>
        <taxon>Pentapetalae</taxon>
        <taxon>Caryophyllales</taxon>
        <taxon>Cactineae</taxon>
        <taxon>Cactaceae</taxon>
        <taxon>Cactoideae</taxon>
        <taxon>Echinocereeae</taxon>
        <taxon>Carnegiea</taxon>
    </lineage>
</organism>